<dbReference type="InterPro" id="IPR023394">
    <property type="entry name" value="Sec7_C_sf"/>
</dbReference>
<gene>
    <name evidence="3" type="ORF">SISSUDRAFT_980986</name>
</gene>
<dbReference type="GO" id="GO:0032012">
    <property type="term" value="P:regulation of ARF protein signal transduction"/>
    <property type="evidence" value="ECO:0007669"/>
    <property type="project" value="InterPro"/>
</dbReference>
<dbReference type="InterPro" id="IPR056604">
    <property type="entry name" value="GBF1-like_TPR"/>
</dbReference>
<accession>A0A166GT66</accession>
<keyword evidence="4" id="KW-1185">Reference proteome</keyword>
<organism evidence="3 4">
    <name type="scientific">Sistotremastrum suecicum HHB10207 ss-3</name>
    <dbReference type="NCBI Taxonomy" id="1314776"/>
    <lineage>
        <taxon>Eukaryota</taxon>
        <taxon>Fungi</taxon>
        <taxon>Dikarya</taxon>
        <taxon>Basidiomycota</taxon>
        <taxon>Agaricomycotina</taxon>
        <taxon>Agaricomycetes</taxon>
        <taxon>Sistotremastrales</taxon>
        <taxon>Sistotremastraceae</taxon>
        <taxon>Sistotremastrum</taxon>
    </lineage>
</organism>
<feature type="region of interest" description="Disordered" evidence="1">
    <location>
        <begin position="1480"/>
        <end position="1507"/>
    </location>
</feature>
<protein>
    <submittedName>
        <fullName evidence="3">Sec7-domain-containing protein</fullName>
    </submittedName>
</protein>
<evidence type="ECO:0000259" key="2">
    <source>
        <dbReference type="PROSITE" id="PS50190"/>
    </source>
</evidence>
<evidence type="ECO:0000313" key="4">
    <source>
        <dbReference type="Proteomes" id="UP000076798"/>
    </source>
</evidence>
<sequence length="1507" mass="167688">MTGSAQAIKLSVSLDHVVHSEILAVTSAMRKNSRWASRSVWRSARDDALASSMGLRRVGSQSSLAVNTTEKRETELMCAFQDLRRDIRDAAGIRELPLTKLLDPFLSLIRSPLSTGPITSVALNALASFFTSGLICPSSIDLVPALSDFSRTIAHCKFEASDSSGDEVVMLRILFVLRDCICGPVGRYLGDFEICEMLETVLTTCCQMRLSEILRRSATSCMHALVREVFPCLAYLDPLVEEQKLDEALTPETPPLSSEKPLYDPYIDSEQTPTESVDVTAAQAMLVSQSGSGSQRLIRYTASPYGLPAVTELLRVLINLLDPTDKQHTDSTRLVSLGILNSAFEVAGQQIAKFPSLTALVADHGCKYLFMLARSDNPSVLHSSLRAISSMFETMRSKLKLQQELFLSFTMDRLTAQLPTRLPPSVSRGVSSMQISGGTPLPSPSVNPSLEDGLSETSSAPPARANILPARGETRELLLETFGHLSRQRSFMVDLYANYDCDVNCEDLFERLIGFLVRSVYPSNYSGGFEVHQQTSQLIGLDLILSFVHDLCNRQEGEYPTIAELQRSKGRKQLVLEGAARFNQKPKTALAFLEENGLIYHDEAQGVARPLSLAKFLKECPRLDKKLLGDFISRPDNTAVLNAFIGLFDFKGKPIADAMRELLESFRLPGEAQQIARITETFASIYFATEPPEIETEDAVYVLAYSVIMLNTDLHNPQNRKRMTLLDYQRNLKGVNGKGDFPPDYLQLIYDSIRKREIVMPEEHTGQLGFDYAWKELLQRSRKSGELIICNTPHFDKEMFISVWKPIVAALAFAITHFDDDYVVQRAITGLNQCATQAKKFDLFEVFDYLIAQVAPTTGLIGLPQPTNFNYPVVDVEGQPITVSGLSVKFGANFKGQLAAVVLFTIVNGNAATIRDGWSKIFEIYQILFLHSLLPPRLLQMEEFLGGSSMIPLQGAPSTPAPIPRSDGGLLSALSSYLMTPYGASSENVISEASDVEIENTLCSVDCISTCRLDELYQEVRQLDAAALEAVLDGLRDIADRRVDEKWTDSESADMSTRAYDPGAVFLLEVMVSMTLQAPQHVAQLWPIVFQHLNSMLSHAISYSMLLVERAVVGLLRLCVLITDMPSLRDQLYLAFDLLGSLPPVVLNGVAEQIMSGVLKIVGSTEGLVRTRTEWALLLRLVKATVSHPGAGKISLDMLEYLLKGDERQNPVTIENFPAILSALQDFAFVAGNIIENQRTQKPVPGIPREPVIDRGLRAIDLIFDMKKFLPSLLDDTVVPYRQAWHQLCLPLLVILAHQCSNPSRDIRHHSMTQLQRILLSQQLYPSGSEDFDHSYVEEIFNRAVFPLIDELLKPQVFQRDEAGMSETRLRASTLLCKVFLHFEIKQSTEEKDIRVLWIQILDLLDRLMNIDKHGPLYEAVPESLKNVILVMYSSGILVPPSSEDSRTKSQRDLWAASQERLERFLPGFLTEIIPEAKPLSSAEVATERQEAYGSRHSNKSSSISIL</sequence>
<dbReference type="CDD" id="cd00171">
    <property type="entry name" value="Sec7"/>
    <property type="match status" value="1"/>
</dbReference>
<dbReference type="SUPFAM" id="SSF48371">
    <property type="entry name" value="ARM repeat"/>
    <property type="match status" value="1"/>
</dbReference>
<dbReference type="InterPro" id="IPR035999">
    <property type="entry name" value="Sec7_dom_sf"/>
</dbReference>
<evidence type="ECO:0000256" key="1">
    <source>
        <dbReference type="SAM" id="MobiDB-lite"/>
    </source>
</evidence>
<dbReference type="GO" id="GO:0005794">
    <property type="term" value="C:Golgi apparatus"/>
    <property type="evidence" value="ECO:0007669"/>
    <property type="project" value="UniProtKB-ARBA"/>
</dbReference>
<dbReference type="EMBL" id="KV428016">
    <property type="protein sequence ID" value="KZT41986.1"/>
    <property type="molecule type" value="Genomic_DNA"/>
</dbReference>
<dbReference type="STRING" id="1314776.A0A166GT66"/>
<feature type="domain" description="SEC7" evidence="2">
    <location>
        <begin position="564"/>
        <end position="756"/>
    </location>
</feature>
<proteinExistence type="predicted"/>
<name>A0A166GT66_9AGAM</name>
<dbReference type="InterPro" id="IPR016024">
    <property type="entry name" value="ARM-type_fold"/>
</dbReference>
<dbReference type="SUPFAM" id="SSF48425">
    <property type="entry name" value="Sec7 domain"/>
    <property type="match status" value="1"/>
</dbReference>
<dbReference type="GO" id="GO:0005085">
    <property type="term" value="F:guanyl-nucleotide exchange factor activity"/>
    <property type="evidence" value="ECO:0007669"/>
    <property type="project" value="InterPro"/>
</dbReference>
<dbReference type="GO" id="GO:0016192">
    <property type="term" value="P:vesicle-mediated transport"/>
    <property type="evidence" value="ECO:0007669"/>
    <property type="project" value="UniProtKB-ARBA"/>
</dbReference>
<feature type="region of interest" description="Disordered" evidence="1">
    <location>
        <begin position="424"/>
        <end position="466"/>
    </location>
</feature>
<dbReference type="InterPro" id="IPR032691">
    <property type="entry name" value="Mon2/Sec7/BIG1-like_HUS"/>
</dbReference>
<dbReference type="Pfam" id="PF23325">
    <property type="entry name" value="TPR_28"/>
    <property type="match status" value="1"/>
</dbReference>
<dbReference type="Pfam" id="PF12783">
    <property type="entry name" value="Sec7-like_HUS"/>
    <property type="match status" value="1"/>
</dbReference>
<dbReference type="Pfam" id="PF01369">
    <property type="entry name" value="Sec7"/>
    <property type="match status" value="1"/>
</dbReference>
<dbReference type="SMART" id="SM00222">
    <property type="entry name" value="Sec7"/>
    <property type="match status" value="1"/>
</dbReference>
<evidence type="ECO:0000313" key="3">
    <source>
        <dbReference type="EMBL" id="KZT41986.1"/>
    </source>
</evidence>
<dbReference type="OrthoDB" id="10258608at2759"/>
<dbReference type="PANTHER" id="PTHR10663:SF388">
    <property type="entry name" value="GOLGI-SPECIFIC BREFELDIN A-RESISTANCE GUANINE NUCLEOTIDE EXCHANGE FACTOR 1"/>
    <property type="match status" value="1"/>
</dbReference>
<dbReference type="Gene3D" id="1.10.220.20">
    <property type="match status" value="1"/>
</dbReference>
<dbReference type="PANTHER" id="PTHR10663">
    <property type="entry name" value="GUANYL-NUCLEOTIDE EXCHANGE FACTOR"/>
    <property type="match status" value="1"/>
</dbReference>
<feature type="compositionally biased region" description="Polar residues" evidence="1">
    <location>
        <begin position="428"/>
        <end position="437"/>
    </location>
</feature>
<dbReference type="Gene3D" id="1.10.1000.11">
    <property type="entry name" value="Arf Nucleotide-binding Site Opener,domain 2"/>
    <property type="match status" value="1"/>
</dbReference>
<dbReference type="InterPro" id="IPR000904">
    <property type="entry name" value="Sec7_dom"/>
</dbReference>
<dbReference type="Proteomes" id="UP000076798">
    <property type="component" value="Unassembled WGS sequence"/>
</dbReference>
<dbReference type="PROSITE" id="PS50190">
    <property type="entry name" value="SEC7"/>
    <property type="match status" value="1"/>
</dbReference>
<reference evidence="3 4" key="1">
    <citation type="journal article" date="2016" name="Mol. Biol. Evol.">
        <title>Comparative Genomics of Early-Diverging Mushroom-Forming Fungi Provides Insights into the Origins of Lignocellulose Decay Capabilities.</title>
        <authorList>
            <person name="Nagy L.G."/>
            <person name="Riley R."/>
            <person name="Tritt A."/>
            <person name="Adam C."/>
            <person name="Daum C."/>
            <person name="Floudas D."/>
            <person name="Sun H."/>
            <person name="Yadav J.S."/>
            <person name="Pangilinan J."/>
            <person name="Larsson K.H."/>
            <person name="Matsuura K."/>
            <person name="Barry K."/>
            <person name="Labutti K."/>
            <person name="Kuo R."/>
            <person name="Ohm R.A."/>
            <person name="Bhattacharya S.S."/>
            <person name="Shirouzu T."/>
            <person name="Yoshinaga Y."/>
            <person name="Martin F.M."/>
            <person name="Grigoriev I.V."/>
            <person name="Hibbett D.S."/>
        </authorList>
    </citation>
    <scope>NUCLEOTIDE SEQUENCE [LARGE SCALE GENOMIC DNA]</scope>
    <source>
        <strain evidence="3 4">HHB10207 ss-3</strain>
    </source>
</reference>